<dbReference type="InterPro" id="IPR005153">
    <property type="entry name" value="MbtH-like_dom"/>
</dbReference>
<protein>
    <submittedName>
        <fullName evidence="3">MbtH family NRPS accessory protein</fullName>
    </submittedName>
    <submittedName>
        <fullName evidence="4">MbtH family protein</fullName>
    </submittedName>
</protein>
<dbReference type="InterPro" id="IPR037407">
    <property type="entry name" value="MLP_fam"/>
</dbReference>
<reference evidence="4 5" key="1">
    <citation type="submission" date="2018-06" db="EMBL/GenBank/DDBJ databases">
        <title>Pseudomonas diversity within urban Lake Michigan freshwaters.</title>
        <authorList>
            <person name="Batrich M."/>
            <person name="Hatzopoulos T."/>
            <person name="Putonti C."/>
        </authorList>
    </citation>
    <scope>NUCLEOTIDE SEQUENCE [LARGE SCALE GENOMIC DNA]</scope>
    <source>
        <strain evidence="4 5">MB-090714</strain>
    </source>
</reference>
<dbReference type="SUPFAM" id="SSF160582">
    <property type="entry name" value="MbtH-like"/>
    <property type="match status" value="1"/>
</dbReference>
<accession>A0A142IS47</accession>
<dbReference type="Proteomes" id="UP000248146">
    <property type="component" value="Unassembled WGS sequence"/>
</dbReference>
<evidence type="ECO:0000313" key="3">
    <source>
        <dbReference type="EMBL" id="MDH1053598.1"/>
    </source>
</evidence>
<dbReference type="Proteomes" id="UP001158058">
    <property type="component" value="Unassembled WGS sequence"/>
</dbReference>
<evidence type="ECO:0000313" key="6">
    <source>
        <dbReference type="Proteomes" id="UP001158730"/>
    </source>
</evidence>
<dbReference type="SMART" id="SM00923">
    <property type="entry name" value="MbtH"/>
    <property type="match status" value="1"/>
</dbReference>
<dbReference type="EMBL" id="JAOBYN010000001">
    <property type="protein sequence ID" value="MDH1053598.1"/>
    <property type="molecule type" value="Genomic_DNA"/>
</dbReference>
<dbReference type="KEGG" id="palc:A0T30_12390"/>
<dbReference type="InterPro" id="IPR038020">
    <property type="entry name" value="MbtH-like_sf"/>
</dbReference>
<evidence type="ECO:0000313" key="4">
    <source>
        <dbReference type="EMBL" id="PYC22573.1"/>
    </source>
</evidence>
<gene>
    <name evidence="4" type="ORF">DMO17_14020</name>
    <name evidence="3" type="ORF">N5C05_02360</name>
    <name evidence="2" type="ORF">N7380_03240</name>
</gene>
<organism evidence="3 6">
    <name type="scientific">Aquipseudomonas alcaligenes</name>
    <name type="common">Pseudomonas alcaligenes</name>
    <dbReference type="NCBI Taxonomy" id="43263"/>
    <lineage>
        <taxon>Bacteria</taxon>
        <taxon>Pseudomonadati</taxon>
        <taxon>Pseudomonadota</taxon>
        <taxon>Gammaproteobacteria</taxon>
        <taxon>Pseudomonadales</taxon>
        <taxon>Pseudomonadaceae</taxon>
        <taxon>Aquipseudomonas</taxon>
    </lineage>
</organism>
<evidence type="ECO:0000313" key="5">
    <source>
        <dbReference type="Proteomes" id="UP000248146"/>
    </source>
</evidence>
<dbReference type="EMBL" id="JAODZF010000002">
    <property type="protein sequence ID" value="MDH0141318.1"/>
    <property type="molecule type" value="Genomic_DNA"/>
</dbReference>
<comment type="caution">
    <text evidence="3">The sequence shown here is derived from an EMBL/GenBank/DDBJ whole genome shotgun (WGS) entry which is preliminary data.</text>
</comment>
<dbReference type="Gene3D" id="3.90.820.10">
    <property type="entry name" value="Structural Genomics, Unknown Function 30-nov-00 1gh9 Mol_id"/>
    <property type="match status" value="1"/>
</dbReference>
<dbReference type="Pfam" id="PF03621">
    <property type="entry name" value="MbtH"/>
    <property type="match status" value="1"/>
</dbReference>
<reference evidence="3" key="2">
    <citation type="submission" date="2022-09" db="EMBL/GenBank/DDBJ databases">
        <title>Intensive care unit water sources are persistently colonized with multi-drug resistant bacteria and are the site of extensive horizontal gene transfer of antibiotic resistance genes.</title>
        <authorList>
            <person name="Diorio-Toth L."/>
        </authorList>
    </citation>
    <scope>NUCLEOTIDE SEQUENCE</scope>
    <source>
        <strain evidence="3">GD03990</strain>
        <strain evidence="2">GD04146</strain>
    </source>
</reference>
<feature type="domain" description="MbtH-like" evidence="1">
    <location>
        <begin position="1"/>
        <end position="51"/>
    </location>
</feature>
<proteinExistence type="predicted"/>
<dbReference type="PANTHER" id="PTHR38444">
    <property type="entry name" value="ENTEROBACTIN BIOSYNTHESIS PROTEIN YBDZ"/>
    <property type="match status" value="1"/>
</dbReference>
<dbReference type="PANTHER" id="PTHR38444:SF1">
    <property type="entry name" value="ENTEROBACTIN BIOSYNTHESIS PROTEIN YBDZ"/>
    <property type="match status" value="1"/>
</dbReference>
<dbReference type="GeneID" id="42930592"/>
<evidence type="ECO:0000259" key="1">
    <source>
        <dbReference type="SMART" id="SM00923"/>
    </source>
</evidence>
<name>A0A142IS47_AQUAC</name>
<dbReference type="AlphaFoldDB" id="A0A142IS47"/>
<dbReference type="Proteomes" id="UP001158730">
    <property type="component" value="Unassembled WGS sequence"/>
</dbReference>
<evidence type="ECO:0000313" key="2">
    <source>
        <dbReference type="EMBL" id="MDH0141318.1"/>
    </source>
</evidence>
<dbReference type="OrthoDB" id="7584480at2"/>
<dbReference type="RefSeq" id="WP_061904411.1">
    <property type="nucleotide sequence ID" value="NZ_AP025273.1"/>
</dbReference>
<dbReference type="GO" id="GO:0019290">
    <property type="term" value="P:siderophore biosynthetic process"/>
    <property type="evidence" value="ECO:0007669"/>
    <property type="project" value="TreeGrafter"/>
</dbReference>
<dbReference type="EMBL" id="QJRX01000007">
    <property type="protein sequence ID" value="PYC22573.1"/>
    <property type="molecule type" value="Genomic_DNA"/>
</dbReference>
<sequence length="67" mass="7523">MSLDNPQTTFLVVVNDEQQYAIWPAYKAVPAGWKEDGVRGDKATCLAHIASVWTDMRPRSLREAMDA</sequence>
<dbReference type="GO" id="GO:0005829">
    <property type="term" value="C:cytosol"/>
    <property type="evidence" value="ECO:0007669"/>
    <property type="project" value="TreeGrafter"/>
</dbReference>